<evidence type="ECO:0000256" key="3">
    <source>
        <dbReference type="ARBA" id="ARBA00007185"/>
    </source>
</evidence>
<comment type="catalytic activity">
    <reaction evidence="10">
        <text>citrate = D-threo-isocitrate</text>
        <dbReference type="Rhea" id="RHEA:10336"/>
        <dbReference type="ChEBI" id="CHEBI:15562"/>
        <dbReference type="ChEBI" id="CHEBI:16947"/>
        <dbReference type="EC" id="4.2.1.3"/>
    </reaction>
</comment>
<reference evidence="16" key="1">
    <citation type="journal article" date="2019" name="Int. J. Syst. Evol. Microbiol.">
        <title>The Global Catalogue of Microorganisms (GCM) 10K type strain sequencing project: providing services to taxonomists for standard genome sequencing and annotation.</title>
        <authorList>
            <consortium name="The Broad Institute Genomics Platform"/>
            <consortium name="The Broad Institute Genome Sequencing Center for Infectious Disease"/>
            <person name="Wu L."/>
            <person name="Ma J."/>
        </authorList>
    </citation>
    <scope>NUCLEOTIDE SEQUENCE [LARGE SCALE GENOMIC DNA]</scope>
    <source>
        <strain evidence="16">CGMCC 1.15419</strain>
    </source>
</reference>
<comment type="caution">
    <text evidence="15">The sequence shown here is derived from an EMBL/GenBank/DDBJ whole genome shotgun (WGS) entry which is preliminary data.</text>
</comment>
<keyword evidence="16" id="KW-1185">Reference proteome</keyword>
<evidence type="ECO:0000256" key="12">
    <source>
        <dbReference type="ARBA" id="ARBA00031977"/>
    </source>
</evidence>
<dbReference type="Pfam" id="PF00694">
    <property type="entry name" value="Aconitase_C"/>
    <property type="match status" value="1"/>
</dbReference>
<dbReference type="InterPro" id="IPR018136">
    <property type="entry name" value="Aconitase_4Fe-4S_BS"/>
</dbReference>
<comment type="similarity">
    <text evidence="3">Belongs to the aconitase/IPM isomerase family.</text>
</comment>
<dbReference type="EMBL" id="BMIV01000009">
    <property type="protein sequence ID" value="GGF73301.1"/>
    <property type="molecule type" value="Genomic_DNA"/>
</dbReference>
<comment type="cofactor">
    <cofactor evidence="1">
        <name>[4Fe-4S] cluster</name>
        <dbReference type="ChEBI" id="CHEBI:49883"/>
    </cofactor>
</comment>
<dbReference type="EC" id="4.2.1.3" evidence="4"/>
<evidence type="ECO:0000256" key="1">
    <source>
        <dbReference type="ARBA" id="ARBA00001966"/>
    </source>
</evidence>
<dbReference type="InterPro" id="IPR001030">
    <property type="entry name" value="Acoase/IPM_deHydtase_lsu_aba"/>
</dbReference>
<evidence type="ECO:0000256" key="11">
    <source>
        <dbReference type="ARBA" id="ARBA00031081"/>
    </source>
</evidence>
<dbReference type="PROSITE" id="PS00450">
    <property type="entry name" value="ACONITASE_1"/>
    <property type="match status" value="1"/>
</dbReference>
<dbReference type="Proteomes" id="UP000640509">
    <property type="component" value="Unassembled WGS sequence"/>
</dbReference>
<dbReference type="NCBIfam" id="NF009520">
    <property type="entry name" value="PRK12881.1"/>
    <property type="match status" value="1"/>
</dbReference>
<dbReference type="SUPFAM" id="SSF52016">
    <property type="entry name" value="LeuD/IlvD-like"/>
    <property type="match status" value="1"/>
</dbReference>
<dbReference type="PANTHER" id="PTHR11670">
    <property type="entry name" value="ACONITASE/IRON-RESPONSIVE ELEMENT FAMILY MEMBER"/>
    <property type="match status" value="1"/>
</dbReference>
<sequence>MQFAATFDGRTIIDLPRAAGNALRRLPHIHRLLLENVLRAGNDPQAGRAAILDWLATGSSTAEIAFQPGRVLMHDTTCGPALVDIAAMRSALAEAGFDPTLLNPILPVDVSTDHSLAVDAYARPDAMARNIENEYRRNAERYRFMKWATNTLSNFRVHPPGTGIMHTLNLERLATVVTTRDGWMMPDTLIGTDSHTPMINGIGVLAWGVGGIEAESVLFGMPVMLRVPDVIGVRLSGQLRDGVMATDLALTVTERLRRVDLADRFVEFFGPGVSSLSAGDRAVIANMTPEFGANSGFFPVDAATVAYLRQTGRSADHCALVEGYCRRQGLWFDPQEVPVFTDVVDLDLSGVQVSVAGPRRPQDRIPAQATAQATAAMRGTPKPAPAGHAPDGAVAIAAITSCTNTSDPRLLVAAGLVARKARALGLTPPPHVKTSLAPGSPTAERYLRRAGLLEDLETVGFGIVGYGCTTCIGNSGPLPDAAVQAQAEGRLQVAVLSGNRNFPGRVHPQLEAGFLASPPLVVAFALAGDVERDILADEIAPGVCLSDLWPTGAEIDAALALAQDSADYAAAYDGAEADERWRDLDAPATPLFPWNEASTYIRRPPFADFAAPRDSHICAAPILVLGDDITTDHISPAGAIPKDSETGRYLIGKGDAPHDLNVFSSRRGNWEAMLRGLFTNGAVTNLLALGIPPGSTILPDGEILPLWQAARRYRDMNTPVVIVAGERYGMGSSRDWAAKGAALLGTRAVLAVSFERIHRSNLIGMGILPLRLPDGVTPGSLALTAQDRIEIDLDPARLAPRAPVRVLVHRPGRAVEALEATAAIETSLEIETLARGGLMPLILDRVTSGKARA</sequence>
<evidence type="ECO:0000259" key="14">
    <source>
        <dbReference type="Pfam" id="PF00694"/>
    </source>
</evidence>
<evidence type="ECO:0000256" key="5">
    <source>
        <dbReference type="ARBA" id="ARBA00019378"/>
    </source>
</evidence>
<evidence type="ECO:0000313" key="16">
    <source>
        <dbReference type="Proteomes" id="UP000640509"/>
    </source>
</evidence>
<evidence type="ECO:0000256" key="4">
    <source>
        <dbReference type="ARBA" id="ARBA00012926"/>
    </source>
</evidence>
<feature type="domain" description="Aconitase A/isopropylmalate dehydratase small subunit swivel" evidence="14">
    <location>
        <begin position="648"/>
        <end position="774"/>
    </location>
</feature>
<evidence type="ECO:0000256" key="2">
    <source>
        <dbReference type="ARBA" id="ARBA00004717"/>
    </source>
</evidence>
<dbReference type="InterPro" id="IPR000573">
    <property type="entry name" value="AconitaseA/IPMdHydase_ssu_swvl"/>
</dbReference>
<dbReference type="PRINTS" id="PR00415">
    <property type="entry name" value="ACONITASE"/>
</dbReference>
<organism evidence="15 16">
    <name type="scientific">Paracoccus acridae</name>
    <dbReference type="NCBI Taxonomy" id="1795310"/>
    <lineage>
        <taxon>Bacteria</taxon>
        <taxon>Pseudomonadati</taxon>
        <taxon>Pseudomonadota</taxon>
        <taxon>Alphaproteobacteria</taxon>
        <taxon>Rhodobacterales</taxon>
        <taxon>Paracoccaceae</taxon>
        <taxon>Paracoccus</taxon>
    </lineage>
</organism>
<comment type="pathway">
    <text evidence="2">Carbohydrate metabolism; tricarboxylic acid cycle; isocitrate from oxaloacetate: step 2/2.</text>
</comment>
<dbReference type="Gene3D" id="3.30.499.10">
    <property type="entry name" value="Aconitase, domain 3"/>
    <property type="match status" value="2"/>
</dbReference>
<dbReference type="InterPro" id="IPR036008">
    <property type="entry name" value="Aconitase_4Fe-4S_dom"/>
</dbReference>
<evidence type="ECO:0000256" key="9">
    <source>
        <dbReference type="ARBA" id="ARBA00023014"/>
    </source>
</evidence>
<keyword evidence="9" id="KW-0411">Iron-sulfur</keyword>
<name>A0ABQ1VJP3_9RHOB</name>
<dbReference type="RefSeq" id="WP_188715691.1">
    <property type="nucleotide sequence ID" value="NZ_BMIV01000009.1"/>
</dbReference>
<protein>
    <recommendedName>
        <fullName evidence="5">Aconitate hydratase A</fullName>
        <ecNumber evidence="4">4.2.1.3</ecNumber>
    </recommendedName>
    <alternativeName>
        <fullName evidence="12">Iron-responsive protein-like</fullName>
    </alternativeName>
    <alternativeName>
        <fullName evidence="11">RNA-binding protein</fullName>
    </alternativeName>
</protein>
<dbReference type="SUPFAM" id="SSF53732">
    <property type="entry name" value="Aconitase iron-sulfur domain"/>
    <property type="match status" value="1"/>
</dbReference>
<evidence type="ECO:0000256" key="8">
    <source>
        <dbReference type="ARBA" id="ARBA00023004"/>
    </source>
</evidence>
<evidence type="ECO:0000256" key="7">
    <source>
        <dbReference type="ARBA" id="ARBA00022723"/>
    </source>
</evidence>
<evidence type="ECO:0000256" key="10">
    <source>
        <dbReference type="ARBA" id="ARBA00023501"/>
    </source>
</evidence>
<keyword evidence="7" id="KW-0479">Metal-binding</keyword>
<dbReference type="Gene3D" id="3.20.19.10">
    <property type="entry name" value="Aconitase, domain 4"/>
    <property type="match status" value="1"/>
</dbReference>
<gene>
    <name evidence="15" type="ORF">GCM10011402_27290</name>
</gene>
<proteinExistence type="inferred from homology"/>
<dbReference type="InterPro" id="IPR015928">
    <property type="entry name" value="Aconitase/3IPM_dehydase_swvl"/>
</dbReference>
<dbReference type="InterPro" id="IPR006249">
    <property type="entry name" value="Aconitase/IRP2"/>
</dbReference>
<evidence type="ECO:0000259" key="13">
    <source>
        <dbReference type="Pfam" id="PF00330"/>
    </source>
</evidence>
<feature type="domain" description="Aconitase/3-isopropylmalate dehydratase large subunit alpha/beta/alpha" evidence="13">
    <location>
        <begin position="62"/>
        <end position="528"/>
    </location>
</feature>
<dbReference type="Pfam" id="PF00330">
    <property type="entry name" value="Aconitase"/>
    <property type="match status" value="1"/>
</dbReference>
<dbReference type="Gene3D" id="6.10.190.10">
    <property type="match status" value="1"/>
</dbReference>
<dbReference type="PROSITE" id="PS01244">
    <property type="entry name" value="ACONITASE_2"/>
    <property type="match status" value="1"/>
</dbReference>
<dbReference type="NCBIfam" id="NF006757">
    <property type="entry name" value="PRK09277.1"/>
    <property type="match status" value="1"/>
</dbReference>
<keyword evidence="8" id="KW-0408">Iron</keyword>
<keyword evidence="6" id="KW-0004">4Fe-4S</keyword>
<evidence type="ECO:0000256" key="6">
    <source>
        <dbReference type="ARBA" id="ARBA00022485"/>
    </source>
</evidence>
<accession>A0ABQ1VJP3</accession>
<dbReference type="InterPro" id="IPR015931">
    <property type="entry name" value="Acnase/IPM_dHydase_lsu_aba_1/3"/>
</dbReference>
<evidence type="ECO:0000313" key="15">
    <source>
        <dbReference type="EMBL" id="GGF73301.1"/>
    </source>
</evidence>